<feature type="transmembrane region" description="Helical" evidence="1">
    <location>
        <begin position="58"/>
        <end position="76"/>
    </location>
</feature>
<proteinExistence type="predicted"/>
<gene>
    <name evidence="2" type="primary">31</name>
    <name evidence="2" type="ORF">PBI_SUZY_31</name>
</gene>
<evidence type="ECO:0000313" key="2">
    <source>
        <dbReference type="EMBL" id="AWY06136.1"/>
    </source>
</evidence>
<feature type="transmembrane region" description="Helical" evidence="1">
    <location>
        <begin position="114"/>
        <end position="133"/>
    </location>
</feature>
<accession>A0A2Z4Q7S4</accession>
<keyword evidence="3" id="KW-1185">Reference proteome</keyword>
<keyword evidence="1" id="KW-0472">Membrane</keyword>
<evidence type="ECO:0000313" key="3">
    <source>
        <dbReference type="Proteomes" id="UP000250774"/>
    </source>
</evidence>
<dbReference type="EMBL" id="MH271313">
    <property type="protein sequence ID" value="AWY06136.1"/>
    <property type="molecule type" value="Genomic_DNA"/>
</dbReference>
<keyword evidence="1" id="KW-1133">Transmembrane helix</keyword>
<reference evidence="3" key="1">
    <citation type="submission" date="2018-04" db="EMBL/GenBank/DDBJ databases">
        <authorList>
            <person name="Harrington T."/>
            <person name="Washburn E."/>
            <person name="Bricker J."/>
            <person name="McKinney A."/>
            <person name="Betsko A.J."/>
            <person name="Garlena R.A."/>
            <person name="Russell D.A."/>
            <person name="Pope W.A."/>
            <person name="Jacobs-Sera D."/>
            <person name="Hatfull G.F."/>
        </authorList>
    </citation>
    <scope>NUCLEOTIDE SEQUENCE [LARGE SCALE GENOMIC DNA]</scope>
</reference>
<name>A0A2Z4Q7S4_9CAUD</name>
<evidence type="ECO:0000256" key="1">
    <source>
        <dbReference type="SAM" id="Phobius"/>
    </source>
</evidence>
<dbReference type="GeneID" id="54993550"/>
<dbReference type="RefSeq" id="YP_009802992.1">
    <property type="nucleotide sequence ID" value="NC_047990.1"/>
</dbReference>
<keyword evidence="1" id="KW-0812">Transmembrane</keyword>
<organism evidence="2 3">
    <name type="scientific">Gordonia phage Suzy</name>
    <dbReference type="NCBI Taxonomy" id="2201430"/>
    <lineage>
        <taxon>Viruses</taxon>
        <taxon>Duplodnaviria</taxon>
        <taxon>Heunggongvirae</taxon>
        <taxon>Uroviricota</taxon>
        <taxon>Caudoviricetes</taxon>
        <taxon>Terapinvirus</taxon>
        <taxon>Terapinvirus suzy</taxon>
    </lineage>
</organism>
<sequence>MSRSVKKNDKLKALLDYAKGNAIVHSAFGFSYGLLTIFAGDALWAGGRTYETANSLPYAPQSWGTIAIVFDGVIAIGSIKKTNSERWIRWGCFGLAAWCFVFAIFFLIDSIAHWTPFGLPGVVVYGYSALLMIHRSVLGERLSVGDDPA</sequence>
<dbReference type="Proteomes" id="UP000250774">
    <property type="component" value="Segment"/>
</dbReference>
<feature type="transmembrane region" description="Helical" evidence="1">
    <location>
        <begin position="21"/>
        <end position="46"/>
    </location>
</feature>
<dbReference type="KEGG" id="vg:54993550"/>
<feature type="transmembrane region" description="Helical" evidence="1">
    <location>
        <begin position="88"/>
        <end position="108"/>
    </location>
</feature>
<protein>
    <submittedName>
        <fullName evidence="2">Membrane protein</fullName>
    </submittedName>
</protein>